<evidence type="ECO:0000313" key="2">
    <source>
        <dbReference type="Proteomes" id="UP001054945"/>
    </source>
</evidence>
<sequence length="74" mass="8432">MTILPVGIEHRTDSETSDALWLPHLSSRTEMRNMYQGLPVTEETLSSHTRLATEFILDHAIPKPYNRKTAPSIK</sequence>
<comment type="caution">
    <text evidence="1">The sequence shown here is derived from an EMBL/GenBank/DDBJ whole genome shotgun (WGS) entry which is preliminary data.</text>
</comment>
<protein>
    <submittedName>
        <fullName evidence="1">Uncharacterized protein</fullName>
    </submittedName>
</protein>
<organism evidence="1 2">
    <name type="scientific">Caerostris extrusa</name>
    <name type="common">Bark spider</name>
    <name type="synonym">Caerostris bankana</name>
    <dbReference type="NCBI Taxonomy" id="172846"/>
    <lineage>
        <taxon>Eukaryota</taxon>
        <taxon>Metazoa</taxon>
        <taxon>Ecdysozoa</taxon>
        <taxon>Arthropoda</taxon>
        <taxon>Chelicerata</taxon>
        <taxon>Arachnida</taxon>
        <taxon>Araneae</taxon>
        <taxon>Araneomorphae</taxon>
        <taxon>Entelegynae</taxon>
        <taxon>Araneoidea</taxon>
        <taxon>Araneidae</taxon>
        <taxon>Caerostris</taxon>
    </lineage>
</organism>
<proteinExistence type="predicted"/>
<dbReference type="Proteomes" id="UP001054945">
    <property type="component" value="Unassembled WGS sequence"/>
</dbReference>
<dbReference type="EMBL" id="BPLR01004264">
    <property type="protein sequence ID" value="GIX93536.1"/>
    <property type="molecule type" value="Genomic_DNA"/>
</dbReference>
<accession>A0AAV4PCU1</accession>
<name>A0AAV4PCU1_CAEEX</name>
<gene>
    <name evidence="1" type="ORF">CEXT_265821</name>
</gene>
<dbReference type="AlphaFoldDB" id="A0AAV4PCU1"/>
<reference evidence="1 2" key="1">
    <citation type="submission" date="2021-06" db="EMBL/GenBank/DDBJ databases">
        <title>Caerostris extrusa draft genome.</title>
        <authorList>
            <person name="Kono N."/>
            <person name="Arakawa K."/>
        </authorList>
    </citation>
    <scope>NUCLEOTIDE SEQUENCE [LARGE SCALE GENOMIC DNA]</scope>
</reference>
<keyword evidence="2" id="KW-1185">Reference proteome</keyword>
<evidence type="ECO:0000313" key="1">
    <source>
        <dbReference type="EMBL" id="GIX93536.1"/>
    </source>
</evidence>